<dbReference type="FunFam" id="1.10.287.110:FF:000042">
    <property type="entry name" value="Iron-sulfur cluster co-chaperone protein HscB, mitochondrial"/>
    <property type="match status" value="1"/>
</dbReference>
<dbReference type="FunFam" id="1.20.1280.20:FF:000002">
    <property type="entry name" value="HscB mitochondrial iron-sulfur cluster co-chaperone"/>
    <property type="match status" value="1"/>
</dbReference>
<gene>
    <name evidence="15" type="primary">HSCB</name>
</gene>
<evidence type="ECO:0000256" key="11">
    <source>
        <dbReference type="ARBA" id="ARBA00065241"/>
    </source>
</evidence>
<dbReference type="Gene3D" id="1.10.287.110">
    <property type="entry name" value="DnaJ domain"/>
    <property type="match status" value="1"/>
</dbReference>
<evidence type="ECO:0000256" key="9">
    <source>
        <dbReference type="ARBA" id="ARBA00054586"/>
    </source>
</evidence>
<dbReference type="OMA" id="LMFIERF"/>
<dbReference type="NCBIfam" id="TIGR00714">
    <property type="entry name" value="hscB"/>
    <property type="match status" value="1"/>
</dbReference>
<dbReference type="CDD" id="cd06257">
    <property type="entry name" value="DnaJ"/>
    <property type="match status" value="1"/>
</dbReference>
<dbReference type="GO" id="GO:0044571">
    <property type="term" value="P:[2Fe-2S] cluster assembly"/>
    <property type="evidence" value="ECO:0007669"/>
    <property type="project" value="InterPro"/>
</dbReference>
<comment type="pathway">
    <text evidence="3">Cofactor biosynthesis; iron-sulfur cluster biosynthesis.</text>
</comment>
<evidence type="ECO:0000256" key="5">
    <source>
        <dbReference type="ARBA" id="ARBA00022490"/>
    </source>
</evidence>
<dbReference type="SUPFAM" id="SSF46565">
    <property type="entry name" value="Chaperone J-domain"/>
    <property type="match status" value="1"/>
</dbReference>
<dbReference type="SUPFAM" id="SSF47144">
    <property type="entry name" value="HSC20 (HSCB), C-terminal oligomerisation domain"/>
    <property type="match status" value="1"/>
</dbReference>
<feature type="domain" description="J" evidence="14">
    <location>
        <begin position="76"/>
        <end position="148"/>
    </location>
</feature>
<accession>A0A8D0GR59</accession>
<dbReference type="GO" id="GO:0042802">
    <property type="term" value="F:identical protein binding"/>
    <property type="evidence" value="ECO:0007669"/>
    <property type="project" value="Ensembl"/>
</dbReference>
<evidence type="ECO:0000256" key="8">
    <source>
        <dbReference type="ARBA" id="ARBA00023186"/>
    </source>
</evidence>
<protein>
    <recommendedName>
        <fullName evidence="13">Iron-sulfur cluster co-chaperone protein HscB</fullName>
    </recommendedName>
</protein>
<dbReference type="InterPro" id="IPR004640">
    <property type="entry name" value="HscB"/>
</dbReference>
<reference evidence="15" key="2">
    <citation type="submission" date="2025-09" db="UniProtKB">
        <authorList>
            <consortium name="Ensembl"/>
        </authorList>
    </citation>
    <scope>IDENTIFICATION</scope>
</reference>
<dbReference type="InterPro" id="IPR001623">
    <property type="entry name" value="DnaJ_domain"/>
</dbReference>
<sequence>MWAALRGPGRGVRGRLCSPASPHTRCRRLRCAGLEPGPPPSRRCWSCGRAVPEAGSVPGFCPTCRALQPPGPRPPDFYRLLGCERSFHVDISQLQQRFRNLQRSLHPDYFSQRPQAERAFSEQHSSLVNKAYQTLLNPLSRGLYLLELNGMELAERTDIDIDVDFLADVMEINENLAEAKNDSKIEEIGHFVEAKKEELTKDISKAFERDDLQEAKKLLAKMKYFANLMEKVKSKKTPSLADIKSSRHF</sequence>
<comment type="subunit">
    <text evidence="11">Homodimer. Interacts with ISCU (cytoplasmic form); this interaction stabilizes the (Fe-S) clusters on ISCU. Interacts with the CIA complex member CIAO1 (via LYR motif).</text>
</comment>
<dbReference type="PANTHER" id="PTHR14021:SF15">
    <property type="entry name" value="IRON-SULFUR CLUSTER CO-CHAPERONE PROTEIN HSCB"/>
    <property type="match status" value="1"/>
</dbReference>
<evidence type="ECO:0000256" key="4">
    <source>
        <dbReference type="ARBA" id="ARBA00010476"/>
    </source>
</evidence>
<keyword evidence="16" id="KW-1185">Reference proteome</keyword>
<evidence type="ECO:0000256" key="10">
    <source>
        <dbReference type="ARBA" id="ARBA00058496"/>
    </source>
</evidence>
<organism evidence="15 16">
    <name type="scientific">Sphenodon punctatus</name>
    <name type="common">Tuatara</name>
    <name type="synonym">Hatteria punctata</name>
    <dbReference type="NCBI Taxonomy" id="8508"/>
    <lineage>
        <taxon>Eukaryota</taxon>
        <taxon>Metazoa</taxon>
        <taxon>Chordata</taxon>
        <taxon>Craniata</taxon>
        <taxon>Vertebrata</taxon>
        <taxon>Euteleostomi</taxon>
        <taxon>Lepidosauria</taxon>
        <taxon>Sphenodontia</taxon>
        <taxon>Sphenodontidae</taxon>
        <taxon>Sphenodon</taxon>
    </lineage>
</organism>
<dbReference type="InterPro" id="IPR040682">
    <property type="entry name" value="HscB_4_cys"/>
</dbReference>
<dbReference type="PROSITE" id="PS50076">
    <property type="entry name" value="DNAJ_2"/>
    <property type="match status" value="1"/>
</dbReference>
<dbReference type="Pfam" id="PF18256">
    <property type="entry name" value="HscB_4_cys"/>
    <property type="match status" value="1"/>
</dbReference>
<keyword evidence="6" id="KW-0479">Metal-binding</keyword>
<dbReference type="GO" id="GO:0005654">
    <property type="term" value="C:nucleoplasm"/>
    <property type="evidence" value="ECO:0007669"/>
    <property type="project" value="Ensembl"/>
</dbReference>
<dbReference type="AlphaFoldDB" id="A0A8D0GR59"/>
<reference evidence="15" key="1">
    <citation type="submission" date="2025-08" db="UniProtKB">
        <authorList>
            <consortium name="Ensembl"/>
        </authorList>
    </citation>
    <scope>IDENTIFICATION</scope>
</reference>
<dbReference type="GO" id="GO:0005829">
    <property type="term" value="C:cytosol"/>
    <property type="evidence" value="ECO:0007669"/>
    <property type="project" value="Ensembl"/>
</dbReference>
<dbReference type="Ensembl" id="ENSSPUT00000010276.1">
    <property type="protein sequence ID" value="ENSSPUP00000009632.1"/>
    <property type="gene ID" value="ENSSPUG00000007475.1"/>
</dbReference>
<dbReference type="GeneTree" id="ENSGT00390000008206"/>
<dbReference type="GO" id="GO:0001671">
    <property type="term" value="F:ATPase activator activity"/>
    <property type="evidence" value="ECO:0007669"/>
    <property type="project" value="InterPro"/>
</dbReference>
<keyword evidence="8" id="KW-0143">Chaperone</keyword>
<evidence type="ECO:0000259" key="14">
    <source>
        <dbReference type="PROSITE" id="PS50076"/>
    </source>
</evidence>
<evidence type="ECO:0000313" key="15">
    <source>
        <dbReference type="Ensembl" id="ENSSPUP00000009632.1"/>
    </source>
</evidence>
<dbReference type="GO" id="GO:0051259">
    <property type="term" value="P:protein complex oligomerization"/>
    <property type="evidence" value="ECO:0007669"/>
    <property type="project" value="InterPro"/>
</dbReference>
<evidence type="ECO:0000256" key="2">
    <source>
        <dbReference type="ARBA" id="ARBA00004496"/>
    </source>
</evidence>
<comment type="subcellular location">
    <subcellularLocation>
        <location evidence="2">Cytoplasm</location>
    </subcellularLocation>
    <subcellularLocation>
        <location evidence="1">Mitochondrion</location>
    </subcellularLocation>
</comment>
<comment type="subunit">
    <text evidence="12">Interacts with ISCU and HSPA9 to form an iron-sulfur transfer complex. Interacts with SDHAF1 (via the first LYR motif); the interaction recruits the iron-sulfur transfer complex composed of HSC20, HSPA9 and ISCU and mediates the incorporation of iron-sulfur clusters into SDHB which also interacts with HSC20. Interacts with the cytoplasmic form of ISCU and with CIA complex member CIAO1 (via LYR motif).</text>
</comment>
<proteinExistence type="inferred from homology"/>
<comment type="similarity">
    <text evidence="4">Belongs to the HscB family.</text>
</comment>
<dbReference type="InterPro" id="IPR009073">
    <property type="entry name" value="HscB_oligo_C"/>
</dbReference>
<dbReference type="GO" id="GO:0046872">
    <property type="term" value="F:metal ion binding"/>
    <property type="evidence" value="ECO:0007669"/>
    <property type="project" value="UniProtKB-KW"/>
</dbReference>
<evidence type="ECO:0000256" key="13">
    <source>
        <dbReference type="ARBA" id="ARBA00073563"/>
    </source>
</evidence>
<name>A0A8D0GR59_SPHPU</name>
<comment type="function">
    <text evidence="9">Acts as a co-chaperone in iron-sulfur cluster assembly in mitochondria. Required for incorporation of iron-sulfur clusters into SDHB, the iron-sulfur protein subunit of succinate dehydrogenase that is involved in complex II of the mitochondrial electron transport chain. Recruited to SDHB by interaction with SDHAF1 which first binds SDHB and then recruits the iron-sulfur transfer complex formed by HSC20, HSPA9 and ISCU through direct binding to HSC20. Plays an essential role in hematopoiesis.</text>
</comment>
<dbReference type="SMART" id="SM00271">
    <property type="entry name" value="DnaJ"/>
    <property type="match status" value="1"/>
</dbReference>
<evidence type="ECO:0000256" key="3">
    <source>
        <dbReference type="ARBA" id="ARBA00005151"/>
    </source>
</evidence>
<dbReference type="PANTHER" id="PTHR14021">
    <property type="entry name" value="IRON-SULFUR CLUSTER CO-CHAPERONE PROTEIN HSCB"/>
    <property type="match status" value="1"/>
</dbReference>
<keyword evidence="5" id="KW-0963">Cytoplasm</keyword>
<dbReference type="GO" id="GO:0005739">
    <property type="term" value="C:mitochondrion"/>
    <property type="evidence" value="ECO:0007669"/>
    <property type="project" value="UniProtKB-SubCell"/>
</dbReference>
<dbReference type="Pfam" id="PF00226">
    <property type="entry name" value="DnaJ"/>
    <property type="match status" value="1"/>
</dbReference>
<dbReference type="Gene3D" id="1.20.1280.20">
    <property type="entry name" value="HscB, C-terminal domain"/>
    <property type="match status" value="1"/>
</dbReference>
<evidence type="ECO:0000313" key="16">
    <source>
        <dbReference type="Proteomes" id="UP000694392"/>
    </source>
</evidence>
<dbReference type="GO" id="GO:0051087">
    <property type="term" value="F:protein-folding chaperone binding"/>
    <property type="evidence" value="ECO:0007669"/>
    <property type="project" value="InterPro"/>
</dbReference>
<dbReference type="Proteomes" id="UP000694392">
    <property type="component" value="Unplaced"/>
</dbReference>
<evidence type="ECO:0000256" key="7">
    <source>
        <dbReference type="ARBA" id="ARBA00023128"/>
    </source>
</evidence>
<dbReference type="Pfam" id="PF07743">
    <property type="entry name" value="HSCB_C"/>
    <property type="match status" value="1"/>
</dbReference>
<dbReference type="InterPro" id="IPR036386">
    <property type="entry name" value="HscB_C_sf"/>
</dbReference>
<dbReference type="InterPro" id="IPR036869">
    <property type="entry name" value="J_dom_sf"/>
</dbReference>
<evidence type="ECO:0000256" key="12">
    <source>
        <dbReference type="ARBA" id="ARBA00065697"/>
    </source>
</evidence>
<keyword evidence="7" id="KW-0496">Mitochondrion</keyword>
<evidence type="ECO:0000256" key="6">
    <source>
        <dbReference type="ARBA" id="ARBA00022723"/>
    </source>
</evidence>
<comment type="function">
    <text evidence="10">Acts as a co-chaperone in iron-sulfur cluster assembly in the cytoplasm. Also mediates complex formation between components of the cytosolic iron-sulfur biogenesis pathway and the CIA targeting complex composed of CIAO1, DIPK1B/FAM69B and MMS19 by binding directly to the scaffold protein ISCU and to CIAO1. This facilitates iron-sulfur cluster insertion into a number of cytoplasmic and nuclear proteins including POLD1, ELP3, DPYD and PPAT.</text>
</comment>
<dbReference type="HAMAP" id="MF_00682">
    <property type="entry name" value="HscB"/>
    <property type="match status" value="1"/>
</dbReference>
<evidence type="ECO:0000256" key="1">
    <source>
        <dbReference type="ARBA" id="ARBA00004173"/>
    </source>
</evidence>